<dbReference type="Proteomes" id="UP000324222">
    <property type="component" value="Unassembled WGS sequence"/>
</dbReference>
<gene>
    <name evidence="2" type="ORF">E2C01_102797</name>
</gene>
<reference evidence="2 3" key="1">
    <citation type="submission" date="2019-05" db="EMBL/GenBank/DDBJ databases">
        <title>Another draft genome of Portunus trituberculatus and its Hox gene families provides insights of decapod evolution.</title>
        <authorList>
            <person name="Jeong J.-H."/>
            <person name="Song I."/>
            <person name="Kim S."/>
            <person name="Choi T."/>
            <person name="Kim D."/>
            <person name="Ryu S."/>
            <person name="Kim W."/>
        </authorList>
    </citation>
    <scope>NUCLEOTIDE SEQUENCE [LARGE SCALE GENOMIC DNA]</scope>
    <source>
        <tissue evidence="2">Muscle</tissue>
    </source>
</reference>
<evidence type="ECO:0000256" key="1">
    <source>
        <dbReference type="SAM" id="MobiDB-lite"/>
    </source>
</evidence>
<evidence type="ECO:0000313" key="2">
    <source>
        <dbReference type="EMBL" id="MPD06959.1"/>
    </source>
</evidence>
<comment type="caution">
    <text evidence="2">The sequence shown here is derived from an EMBL/GenBank/DDBJ whole genome shotgun (WGS) entry which is preliminary data.</text>
</comment>
<keyword evidence="3" id="KW-1185">Reference proteome</keyword>
<feature type="compositionally biased region" description="Polar residues" evidence="1">
    <location>
        <begin position="35"/>
        <end position="55"/>
    </location>
</feature>
<proteinExistence type="predicted"/>
<name>A0A5B7KNM2_PORTR</name>
<accession>A0A5B7KNM2</accession>
<organism evidence="2 3">
    <name type="scientific">Portunus trituberculatus</name>
    <name type="common">Swimming crab</name>
    <name type="synonym">Neptunus trituberculatus</name>
    <dbReference type="NCBI Taxonomy" id="210409"/>
    <lineage>
        <taxon>Eukaryota</taxon>
        <taxon>Metazoa</taxon>
        <taxon>Ecdysozoa</taxon>
        <taxon>Arthropoda</taxon>
        <taxon>Crustacea</taxon>
        <taxon>Multicrustacea</taxon>
        <taxon>Malacostraca</taxon>
        <taxon>Eumalacostraca</taxon>
        <taxon>Eucarida</taxon>
        <taxon>Decapoda</taxon>
        <taxon>Pleocyemata</taxon>
        <taxon>Brachyura</taxon>
        <taxon>Eubrachyura</taxon>
        <taxon>Portunoidea</taxon>
        <taxon>Portunidae</taxon>
        <taxon>Portuninae</taxon>
        <taxon>Portunus</taxon>
    </lineage>
</organism>
<feature type="region of interest" description="Disordered" evidence="1">
    <location>
        <begin position="1"/>
        <end position="55"/>
    </location>
</feature>
<evidence type="ECO:0000313" key="3">
    <source>
        <dbReference type="Proteomes" id="UP000324222"/>
    </source>
</evidence>
<sequence length="84" mass="8928">MERQRGTENVSQGDPCQPLSSWPGQETNPYPPSGQSPHQATRLGAQTTIASPSPLSSSCVTCFTFAHNRGPPFTSTCAVDQVAH</sequence>
<feature type="compositionally biased region" description="Polar residues" evidence="1">
    <location>
        <begin position="7"/>
        <end position="28"/>
    </location>
</feature>
<dbReference type="AlphaFoldDB" id="A0A5B7KNM2"/>
<dbReference type="EMBL" id="VSRR010153862">
    <property type="protein sequence ID" value="MPD06959.1"/>
    <property type="molecule type" value="Genomic_DNA"/>
</dbReference>
<protein>
    <submittedName>
        <fullName evidence="2">Uncharacterized protein</fullName>
    </submittedName>
</protein>